<comment type="caution">
    <text evidence="2">The sequence shown here is derived from an EMBL/GenBank/DDBJ whole genome shotgun (WGS) entry which is preliminary data.</text>
</comment>
<evidence type="ECO:0000313" key="2">
    <source>
        <dbReference type="EMBL" id="KAK3742203.1"/>
    </source>
</evidence>
<organism evidence="2 3">
    <name type="scientific">Elysia crispata</name>
    <name type="common">lettuce slug</name>
    <dbReference type="NCBI Taxonomy" id="231223"/>
    <lineage>
        <taxon>Eukaryota</taxon>
        <taxon>Metazoa</taxon>
        <taxon>Spiralia</taxon>
        <taxon>Lophotrochozoa</taxon>
        <taxon>Mollusca</taxon>
        <taxon>Gastropoda</taxon>
        <taxon>Heterobranchia</taxon>
        <taxon>Euthyneura</taxon>
        <taxon>Panpulmonata</taxon>
        <taxon>Sacoglossa</taxon>
        <taxon>Placobranchoidea</taxon>
        <taxon>Plakobranchidae</taxon>
        <taxon>Elysia</taxon>
    </lineage>
</organism>
<evidence type="ECO:0000256" key="1">
    <source>
        <dbReference type="SAM" id="MobiDB-lite"/>
    </source>
</evidence>
<accession>A0AAE0YE71</accession>
<sequence length="410" mass="45096">MPGSSTQASLTYYEYNGNEAGHYVPLLSSMEVLSLLPLAPLLYQEPQKGLRMSRSSHQISTAGPARPGLEVREMGGARLAMVTGDIRGSPNMPEFRHASPSSLSYSECQPHRPRRSDHLPDVLLAQHLWREASHLIVSVSPTDLSLRSSDSRPASSTLWRETSHLIVSDSHTDLSLRSSARCPASSTLVARDVPSYSECQPHRPRRSDHLPDVLLAQHLWREASHLIVSVSPTDLSLRSSDSRPASPTLVARDVPSYNHLTAGLPARHLWRETSHLIVSDSHTDLSLRSSDSWPASSTLVARDVPSYNHLTAGLPARHLWRETSHLIVSDSHTDLSLRSSDSWPASSTLVARDVPSYNHLTAGLPARHLWRETSHLIVSVSPTDLSLRSSDSRPASPTLVARDVPSYSEC</sequence>
<reference evidence="2" key="1">
    <citation type="journal article" date="2023" name="G3 (Bethesda)">
        <title>A reference genome for the long-term kleptoplast-retaining sea slug Elysia crispata morphotype clarki.</title>
        <authorList>
            <person name="Eastman K.E."/>
            <person name="Pendleton A.L."/>
            <person name="Shaikh M.A."/>
            <person name="Suttiyut T."/>
            <person name="Ogas R."/>
            <person name="Tomko P."/>
            <person name="Gavelis G."/>
            <person name="Widhalm J.R."/>
            <person name="Wisecaver J.H."/>
        </authorList>
    </citation>
    <scope>NUCLEOTIDE SEQUENCE</scope>
    <source>
        <strain evidence="2">ECLA1</strain>
    </source>
</reference>
<gene>
    <name evidence="2" type="ORF">RRG08_056561</name>
</gene>
<feature type="region of interest" description="Disordered" evidence="1">
    <location>
        <begin position="385"/>
        <end position="410"/>
    </location>
</feature>
<name>A0AAE0YE71_9GAST</name>
<dbReference type="Proteomes" id="UP001283361">
    <property type="component" value="Unassembled WGS sequence"/>
</dbReference>
<evidence type="ECO:0000313" key="3">
    <source>
        <dbReference type="Proteomes" id="UP001283361"/>
    </source>
</evidence>
<protein>
    <submittedName>
        <fullName evidence="2">Uncharacterized protein</fullName>
    </submittedName>
</protein>
<feature type="region of interest" description="Disordered" evidence="1">
    <location>
        <begin position="85"/>
        <end position="115"/>
    </location>
</feature>
<keyword evidence="3" id="KW-1185">Reference proteome</keyword>
<proteinExistence type="predicted"/>
<dbReference type="EMBL" id="JAWDGP010006371">
    <property type="protein sequence ID" value="KAK3742203.1"/>
    <property type="molecule type" value="Genomic_DNA"/>
</dbReference>
<dbReference type="AlphaFoldDB" id="A0AAE0YE71"/>
<feature type="compositionally biased region" description="Polar residues" evidence="1">
    <location>
        <begin position="385"/>
        <end position="395"/>
    </location>
</feature>